<evidence type="ECO:0000313" key="2">
    <source>
        <dbReference type="EMBL" id="KAF0038823.1"/>
    </source>
</evidence>
<name>A0A6A4SYE4_SCOMX</name>
<evidence type="ECO:0000313" key="3">
    <source>
        <dbReference type="Proteomes" id="UP000438429"/>
    </source>
</evidence>
<feature type="region of interest" description="Disordered" evidence="1">
    <location>
        <begin position="180"/>
        <end position="220"/>
    </location>
</feature>
<organism evidence="2 3">
    <name type="scientific">Scophthalmus maximus</name>
    <name type="common">Turbot</name>
    <name type="synonym">Psetta maxima</name>
    <dbReference type="NCBI Taxonomy" id="52904"/>
    <lineage>
        <taxon>Eukaryota</taxon>
        <taxon>Metazoa</taxon>
        <taxon>Chordata</taxon>
        <taxon>Craniata</taxon>
        <taxon>Vertebrata</taxon>
        <taxon>Euteleostomi</taxon>
        <taxon>Actinopterygii</taxon>
        <taxon>Neopterygii</taxon>
        <taxon>Teleostei</taxon>
        <taxon>Neoteleostei</taxon>
        <taxon>Acanthomorphata</taxon>
        <taxon>Carangaria</taxon>
        <taxon>Pleuronectiformes</taxon>
        <taxon>Pleuronectoidei</taxon>
        <taxon>Scophthalmidae</taxon>
        <taxon>Scophthalmus</taxon>
    </lineage>
</organism>
<reference evidence="2 3" key="1">
    <citation type="submission" date="2019-06" db="EMBL/GenBank/DDBJ databases">
        <title>Draft genomes of female and male turbot (Scophthalmus maximus).</title>
        <authorList>
            <person name="Xu H."/>
            <person name="Xu X.-W."/>
            <person name="Shao C."/>
            <person name="Chen S."/>
        </authorList>
    </citation>
    <scope>NUCLEOTIDE SEQUENCE [LARGE SCALE GENOMIC DNA]</scope>
    <source>
        <strain evidence="2">Ysfricsl-2016a</strain>
        <tissue evidence="2">Blood</tissue>
    </source>
</reference>
<comment type="caution">
    <text evidence="2">The sequence shown here is derived from an EMBL/GenBank/DDBJ whole genome shotgun (WGS) entry which is preliminary data.</text>
</comment>
<sequence length="308" mass="35814">MIEDEFLEQVPTQNLKVVLNNVSNGLIFKLIIISICFETTVELPRQHVCKEEEVLSEQQLLSHYSPVAESQDQRGSEQVEPGSTRNEETKRKKRRHNNTSHSDNVDNSPPTKSHCNSHTEFVSKRLTAAAEQIFIFFEKTVVEYQEEIGRQRRLLDIILKPEIKLHRTELPQQHVCKEEEVLSEQQPCDQERNSSLDQEEPEQPPPAAEEKPRVTENNEDIEHQRRLLDIIWKPEIKLHRTHMCPMFKHPAWKQWQPNAKCSSTASALPLKHDPVSAAHTHHHKAEKLTKYKGEFARDEKFQLPLSDS</sequence>
<dbReference type="AlphaFoldDB" id="A0A6A4SYE4"/>
<accession>A0A6A4SYE4</accession>
<feature type="compositionally biased region" description="Basic and acidic residues" evidence="1">
    <location>
        <begin position="208"/>
        <end position="220"/>
    </location>
</feature>
<evidence type="ECO:0000256" key="1">
    <source>
        <dbReference type="SAM" id="MobiDB-lite"/>
    </source>
</evidence>
<protein>
    <submittedName>
        <fullName evidence="2">Uncharacterized protein</fullName>
    </submittedName>
</protein>
<feature type="compositionally biased region" description="Polar residues" evidence="1">
    <location>
        <begin position="105"/>
        <end position="117"/>
    </location>
</feature>
<dbReference type="Proteomes" id="UP000438429">
    <property type="component" value="Unassembled WGS sequence"/>
</dbReference>
<dbReference type="EMBL" id="VEVO01000008">
    <property type="protein sequence ID" value="KAF0038823.1"/>
    <property type="molecule type" value="Genomic_DNA"/>
</dbReference>
<feature type="region of interest" description="Disordered" evidence="1">
    <location>
        <begin position="65"/>
        <end position="117"/>
    </location>
</feature>
<proteinExistence type="predicted"/>
<gene>
    <name evidence="2" type="ORF">F2P81_009307</name>
</gene>